<reference evidence="1" key="1">
    <citation type="submission" date="2021-05" db="EMBL/GenBank/DDBJ databases">
        <authorList>
            <person name="Pan Q."/>
            <person name="Jouanno E."/>
            <person name="Zahm M."/>
            <person name="Klopp C."/>
            <person name="Cabau C."/>
            <person name="Louis A."/>
            <person name="Berthelot C."/>
            <person name="Parey E."/>
            <person name="Roest Crollius H."/>
            <person name="Montfort J."/>
            <person name="Robinson-Rechavi M."/>
            <person name="Bouchez O."/>
            <person name="Lampietro C."/>
            <person name="Lopez Roques C."/>
            <person name="Donnadieu C."/>
            <person name="Postlethwait J."/>
            <person name="Bobe J."/>
            <person name="Dillon D."/>
            <person name="Chandos A."/>
            <person name="von Hippel F."/>
            <person name="Guiguen Y."/>
        </authorList>
    </citation>
    <scope>NUCLEOTIDE SEQUENCE</scope>
    <source>
        <strain evidence="1">YG-Jan2019</strain>
    </source>
</reference>
<sequence length="281" mass="32297">MPDPPPDFTPSPHPSFIASPEQPAPMTTRSGRSGDPNRAFLMAPLVAYPNPHAQPGEEENGHYEWRPEVSVQKTWRQDELKDISKELADPIRDSVEFRDQMEKMVRLYKQSGAEIAYITLAKMRLRWADVREGFNEELLWSDEGAYQTQLKVLLEKITTAYPTLTDCPAIYKCVQGPKESVDDFRDRLVKCFKKCSGISQTENSETYHSQLKAALVLGLNPDLSETVKLSCVGWESDGRRDRHAESHSPNLRKNEVQRRQLKKAHMIYFLRRLPRPKVVFL</sequence>
<evidence type="ECO:0000313" key="1">
    <source>
        <dbReference type="EMBL" id="KAJ7998130.1"/>
    </source>
</evidence>
<protein>
    <submittedName>
        <fullName evidence="1">Uncharacterized protein</fullName>
    </submittedName>
</protein>
<name>A0ACC2G3M7_DALPE</name>
<comment type="caution">
    <text evidence="1">The sequence shown here is derived from an EMBL/GenBank/DDBJ whole genome shotgun (WGS) entry which is preliminary data.</text>
</comment>
<dbReference type="Proteomes" id="UP001157502">
    <property type="component" value="Chromosome 18"/>
</dbReference>
<gene>
    <name evidence="1" type="ORF">DPEC_G00219390</name>
</gene>
<dbReference type="EMBL" id="CM055745">
    <property type="protein sequence ID" value="KAJ7998130.1"/>
    <property type="molecule type" value="Genomic_DNA"/>
</dbReference>
<organism evidence="1 2">
    <name type="scientific">Dallia pectoralis</name>
    <name type="common">Alaska blackfish</name>
    <dbReference type="NCBI Taxonomy" id="75939"/>
    <lineage>
        <taxon>Eukaryota</taxon>
        <taxon>Metazoa</taxon>
        <taxon>Chordata</taxon>
        <taxon>Craniata</taxon>
        <taxon>Vertebrata</taxon>
        <taxon>Euteleostomi</taxon>
        <taxon>Actinopterygii</taxon>
        <taxon>Neopterygii</taxon>
        <taxon>Teleostei</taxon>
        <taxon>Protacanthopterygii</taxon>
        <taxon>Esociformes</taxon>
        <taxon>Umbridae</taxon>
        <taxon>Dallia</taxon>
    </lineage>
</organism>
<proteinExistence type="predicted"/>
<accession>A0ACC2G3M7</accession>
<keyword evidence="2" id="KW-1185">Reference proteome</keyword>
<evidence type="ECO:0000313" key="2">
    <source>
        <dbReference type="Proteomes" id="UP001157502"/>
    </source>
</evidence>